<feature type="transmembrane region" description="Helical" evidence="10">
    <location>
        <begin position="54"/>
        <end position="74"/>
    </location>
</feature>
<dbReference type="Pfam" id="PF00512">
    <property type="entry name" value="HisKA"/>
    <property type="match status" value="1"/>
</dbReference>
<dbReference type="NCBIfam" id="NF033792">
    <property type="entry name" value="ActS_PrrB_HisK"/>
    <property type="match status" value="1"/>
</dbReference>
<dbReference type="GO" id="GO:0005524">
    <property type="term" value="F:ATP binding"/>
    <property type="evidence" value="ECO:0007669"/>
    <property type="project" value="UniProtKB-KW"/>
</dbReference>
<keyword evidence="8 12" id="KW-0418">Kinase</keyword>
<evidence type="ECO:0000256" key="5">
    <source>
        <dbReference type="ARBA" id="ARBA00022553"/>
    </source>
</evidence>
<feature type="transmembrane region" description="Helical" evidence="10">
    <location>
        <begin position="95"/>
        <end position="117"/>
    </location>
</feature>
<dbReference type="InterPro" id="IPR050980">
    <property type="entry name" value="2C_sensor_his_kinase"/>
</dbReference>
<evidence type="ECO:0000256" key="1">
    <source>
        <dbReference type="ARBA" id="ARBA00000085"/>
    </source>
</evidence>
<keyword evidence="6" id="KW-0808">Transferase</keyword>
<dbReference type="SMART" id="SM00388">
    <property type="entry name" value="HisKA"/>
    <property type="match status" value="1"/>
</dbReference>
<dbReference type="InterPro" id="IPR036097">
    <property type="entry name" value="HisK_dim/P_sf"/>
</dbReference>
<reference evidence="12 13" key="1">
    <citation type="submission" date="2019-11" db="EMBL/GenBank/DDBJ databases">
        <authorList>
            <person name="Dong K."/>
        </authorList>
    </citation>
    <scope>NUCLEOTIDE SEQUENCE [LARGE SCALE GENOMIC DNA]</scope>
    <source>
        <strain evidence="12 13">DK608</strain>
    </source>
</reference>
<dbReference type="InterPro" id="IPR003661">
    <property type="entry name" value="HisK_dim/P_dom"/>
</dbReference>
<accession>A0A6L6J1E7</accession>
<evidence type="ECO:0000256" key="3">
    <source>
        <dbReference type="ARBA" id="ARBA00012438"/>
    </source>
</evidence>
<keyword evidence="7" id="KW-0547">Nucleotide-binding</keyword>
<protein>
    <recommendedName>
        <fullName evidence="3">histidine kinase</fullName>
        <ecNumber evidence="3">2.7.13.3</ecNumber>
    </recommendedName>
</protein>
<dbReference type="PANTHER" id="PTHR44936">
    <property type="entry name" value="SENSOR PROTEIN CREC"/>
    <property type="match status" value="1"/>
</dbReference>
<dbReference type="InterPro" id="IPR005467">
    <property type="entry name" value="His_kinase_dom"/>
</dbReference>
<dbReference type="InterPro" id="IPR036890">
    <property type="entry name" value="HATPase_C_sf"/>
</dbReference>
<evidence type="ECO:0000256" key="6">
    <source>
        <dbReference type="ARBA" id="ARBA00022679"/>
    </source>
</evidence>
<feature type="transmembrane region" description="Helical" evidence="10">
    <location>
        <begin position="29"/>
        <end position="48"/>
    </location>
</feature>
<dbReference type="SMART" id="SM00387">
    <property type="entry name" value="HATPase_c"/>
    <property type="match status" value="1"/>
</dbReference>
<comment type="caution">
    <text evidence="12">The sequence shown here is derived from an EMBL/GenBank/DDBJ whole genome shotgun (WGS) entry which is preliminary data.</text>
</comment>
<evidence type="ECO:0000259" key="11">
    <source>
        <dbReference type="PROSITE" id="PS50109"/>
    </source>
</evidence>
<feature type="transmembrane region" description="Helical" evidence="10">
    <location>
        <begin position="129"/>
        <end position="147"/>
    </location>
</feature>
<evidence type="ECO:0000256" key="4">
    <source>
        <dbReference type="ARBA" id="ARBA00022475"/>
    </source>
</evidence>
<dbReference type="SUPFAM" id="SSF55874">
    <property type="entry name" value="ATPase domain of HSP90 chaperone/DNA topoisomerase II/histidine kinase"/>
    <property type="match status" value="1"/>
</dbReference>
<keyword evidence="10" id="KW-0472">Membrane</keyword>
<feature type="domain" description="Histidine kinase" evidence="11">
    <location>
        <begin position="219"/>
        <end position="429"/>
    </location>
</feature>
<evidence type="ECO:0000256" key="2">
    <source>
        <dbReference type="ARBA" id="ARBA00004651"/>
    </source>
</evidence>
<dbReference type="AlphaFoldDB" id="A0A6L6J1E7"/>
<dbReference type="PRINTS" id="PR00344">
    <property type="entry name" value="BCTRLSENSOR"/>
</dbReference>
<dbReference type="RefSeq" id="WP_155045124.1">
    <property type="nucleotide sequence ID" value="NZ_WMIH01000012.1"/>
</dbReference>
<evidence type="ECO:0000256" key="10">
    <source>
        <dbReference type="SAM" id="Phobius"/>
    </source>
</evidence>
<feature type="transmembrane region" description="Helical" evidence="10">
    <location>
        <begin position="159"/>
        <end position="183"/>
    </location>
</feature>
<dbReference type="GO" id="GO:0000155">
    <property type="term" value="F:phosphorelay sensor kinase activity"/>
    <property type="evidence" value="ECO:0007669"/>
    <property type="project" value="InterPro"/>
</dbReference>
<organism evidence="12 13">
    <name type="scientific">Paracoccus shanxieyensis</name>
    <dbReference type="NCBI Taxonomy" id="2675752"/>
    <lineage>
        <taxon>Bacteria</taxon>
        <taxon>Pseudomonadati</taxon>
        <taxon>Pseudomonadota</taxon>
        <taxon>Alphaproteobacteria</taxon>
        <taxon>Rhodobacterales</taxon>
        <taxon>Paracoccaceae</taxon>
        <taxon>Paracoccus</taxon>
    </lineage>
</organism>
<dbReference type="CDD" id="cd00082">
    <property type="entry name" value="HisKA"/>
    <property type="match status" value="1"/>
</dbReference>
<keyword evidence="10" id="KW-0812">Transmembrane</keyword>
<keyword evidence="4" id="KW-1003">Cell membrane</keyword>
<comment type="subcellular location">
    <subcellularLocation>
        <location evidence="2">Cell membrane</location>
        <topology evidence="2">Multi-pass membrane protein</topology>
    </subcellularLocation>
</comment>
<dbReference type="Gene3D" id="1.10.287.130">
    <property type="match status" value="1"/>
</dbReference>
<evidence type="ECO:0000256" key="8">
    <source>
        <dbReference type="ARBA" id="ARBA00022777"/>
    </source>
</evidence>
<keyword evidence="9" id="KW-0067">ATP-binding</keyword>
<dbReference type="InterPro" id="IPR004358">
    <property type="entry name" value="Sig_transdc_His_kin-like_C"/>
</dbReference>
<dbReference type="GO" id="GO:0005886">
    <property type="term" value="C:plasma membrane"/>
    <property type="evidence" value="ECO:0007669"/>
    <property type="project" value="UniProtKB-SubCell"/>
</dbReference>
<dbReference type="InterPro" id="IPR003594">
    <property type="entry name" value="HATPase_dom"/>
</dbReference>
<dbReference type="PANTHER" id="PTHR44936:SF10">
    <property type="entry name" value="SENSOR PROTEIN RSTB"/>
    <property type="match status" value="1"/>
</dbReference>
<dbReference type="Proteomes" id="UP000478740">
    <property type="component" value="Unassembled WGS sequence"/>
</dbReference>
<dbReference type="InterPro" id="IPR047770">
    <property type="entry name" value="RegB"/>
</dbReference>
<dbReference type="PROSITE" id="PS50109">
    <property type="entry name" value="HIS_KIN"/>
    <property type="match status" value="1"/>
</dbReference>
<evidence type="ECO:0000256" key="7">
    <source>
        <dbReference type="ARBA" id="ARBA00022741"/>
    </source>
</evidence>
<gene>
    <name evidence="12" type="ORF">GL284_13285</name>
</gene>
<keyword evidence="13" id="KW-1185">Reference proteome</keyword>
<evidence type="ECO:0000313" key="13">
    <source>
        <dbReference type="Proteomes" id="UP000478740"/>
    </source>
</evidence>
<name>A0A6L6J1E7_9RHOB</name>
<evidence type="ECO:0000256" key="9">
    <source>
        <dbReference type="ARBA" id="ARBA00022840"/>
    </source>
</evidence>
<sequence>MFIGFVSRRFDLLPGQPGPEPIRLRTLILLRWVAIAGQSAAVAAALMIGAHLRLGPIVLVIGLAVVLNVVLMLSPARRISAIESAWQLGFDLAQIAALLSLTGGLTNPFALLLLAPVTVAATALPDRQLAALGAATFIMVSMAAYFARPLTFSAGPIATLNEPVLVGSWFAIIIGALFFAFYARTVAAEITATSDALFAARMALEREQKLQHLGGVVAAAAHELGTPLATIKLVSSELASEVATTLPDRKDLAEDLALLRQSAERCGNILKSMGSAGRDDLLIRSAPLGQVVEEAALPHRNRGIRIRVEMPPGAPSIQRDAALIHGFRNLIQNAVDFAAEEVLIEASFDKREIRLRVADDGPGFPAALLPKIGDPFLTTRPRAEDGRSYEGLGLGLFIAKALLERSGARMKFGNRQRGAQVSVIWPRQMIEANERGALGKNPEITA</sequence>
<dbReference type="Gene3D" id="3.30.565.10">
    <property type="entry name" value="Histidine kinase-like ATPase, C-terminal domain"/>
    <property type="match status" value="1"/>
</dbReference>
<dbReference type="EMBL" id="WMII01000012">
    <property type="protein sequence ID" value="MTH65242.1"/>
    <property type="molecule type" value="Genomic_DNA"/>
</dbReference>
<keyword evidence="5" id="KW-0597">Phosphoprotein</keyword>
<evidence type="ECO:0000313" key="12">
    <source>
        <dbReference type="EMBL" id="MTH65242.1"/>
    </source>
</evidence>
<dbReference type="EC" id="2.7.13.3" evidence="3"/>
<dbReference type="Pfam" id="PF02518">
    <property type="entry name" value="HATPase_c"/>
    <property type="match status" value="1"/>
</dbReference>
<comment type="catalytic activity">
    <reaction evidence="1">
        <text>ATP + protein L-histidine = ADP + protein N-phospho-L-histidine.</text>
        <dbReference type="EC" id="2.7.13.3"/>
    </reaction>
</comment>
<dbReference type="SUPFAM" id="SSF47384">
    <property type="entry name" value="Homodimeric domain of signal transducing histidine kinase"/>
    <property type="match status" value="1"/>
</dbReference>
<keyword evidence="10" id="KW-1133">Transmembrane helix</keyword>
<proteinExistence type="predicted"/>